<sequence length="306" mass="33119">MRVMDMSRQQRRPLGFTLVELLVVIAIIGILVALLLPAVQAAREAARRSQCSNNLRQLGLALLGYEIAHKSFPAGALTTPRTSFASFLLPNLEEGNRLQGYDSSIGWNNQTRVVQEQMFAYIAVYHCPSDESLQKLSGAAITNGTVPPRYKGNYGPNYGSSTFAAAAEWAPFGNNYAVEAREITDGLSHTLAMMEMLQAPSSANTPVDRRGDLWNQDPGNYSITTFLTPNSSAGDRTLCVDLPNEGMPCITTGGGVDSYIASRSRHPGVVQVLMMDGSTHAIPDGVDIDVWRALSTRANEEVVAVP</sequence>
<dbReference type="PANTHER" id="PTHR30093">
    <property type="entry name" value="GENERAL SECRETION PATHWAY PROTEIN G"/>
    <property type="match status" value="1"/>
</dbReference>
<dbReference type="NCBIfam" id="TIGR02532">
    <property type="entry name" value="IV_pilin_GFxxxE"/>
    <property type="match status" value="1"/>
</dbReference>
<evidence type="ECO:0000259" key="1">
    <source>
        <dbReference type="Pfam" id="PF07596"/>
    </source>
</evidence>
<dbReference type="InterPro" id="IPR011453">
    <property type="entry name" value="DUF1559"/>
</dbReference>
<dbReference type="Proteomes" id="UP000317429">
    <property type="component" value="Chromosome"/>
</dbReference>
<dbReference type="Gene3D" id="3.30.700.10">
    <property type="entry name" value="Glycoprotein, Type 4 Pilin"/>
    <property type="match status" value="1"/>
</dbReference>
<dbReference type="NCBIfam" id="TIGR04294">
    <property type="entry name" value="pre_pil_HX9DG"/>
    <property type="match status" value="1"/>
</dbReference>
<dbReference type="Pfam" id="PF07963">
    <property type="entry name" value="N_methyl"/>
    <property type="match status" value="1"/>
</dbReference>
<dbReference type="Pfam" id="PF07596">
    <property type="entry name" value="SBP_bac_10"/>
    <property type="match status" value="1"/>
</dbReference>
<dbReference type="KEGG" id="pnd:Pla175_30770"/>
<proteinExistence type="predicted"/>
<dbReference type="PANTHER" id="PTHR30093:SF2">
    <property type="entry name" value="TYPE II SECRETION SYSTEM PROTEIN H"/>
    <property type="match status" value="1"/>
</dbReference>
<dbReference type="EMBL" id="CP036291">
    <property type="protein sequence ID" value="QDU89682.1"/>
    <property type="molecule type" value="Genomic_DNA"/>
</dbReference>
<keyword evidence="3" id="KW-1185">Reference proteome</keyword>
<reference evidence="2 3" key="1">
    <citation type="submission" date="2019-02" db="EMBL/GenBank/DDBJ databases">
        <title>Deep-cultivation of Planctomycetes and their phenomic and genomic characterization uncovers novel biology.</title>
        <authorList>
            <person name="Wiegand S."/>
            <person name="Jogler M."/>
            <person name="Boedeker C."/>
            <person name="Pinto D."/>
            <person name="Vollmers J."/>
            <person name="Rivas-Marin E."/>
            <person name="Kohn T."/>
            <person name="Peeters S.H."/>
            <person name="Heuer A."/>
            <person name="Rast P."/>
            <person name="Oberbeckmann S."/>
            <person name="Bunk B."/>
            <person name="Jeske O."/>
            <person name="Meyerdierks A."/>
            <person name="Storesund J.E."/>
            <person name="Kallscheuer N."/>
            <person name="Luecker S."/>
            <person name="Lage O.M."/>
            <person name="Pohl T."/>
            <person name="Merkel B.J."/>
            <person name="Hornburger P."/>
            <person name="Mueller R.-W."/>
            <person name="Bruemmer F."/>
            <person name="Labrenz M."/>
            <person name="Spormann A.M."/>
            <person name="Op den Camp H."/>
            <person name="Overmann J."/>
            <person name="Amann R."/>
            <person name="Jetten M.S.M."/>
            <person name="Mascher T."/>
            <person name="Medema M.H."/>
            <person name="Devos D.P."/>
            <person name="Kaster A.-K."/>
            <person name="Ovreas L."/>
            <person name="Rohde M."/>
            <person name="Galperin M.Y."/>
            <person name="Jogler C."/>
        </authorList>
    </citation>
    <scope>NUCLEOTIDE SEQUENCE [LARGE SCALE GENOMIC DNA]</scope>
    <source>
        <strain evidence="2 3">Pla175</strain>
    </source>
</reference>
<dbReference type="InterPro" id="IPR012902">
    <property type="entry name" value="N_methyl_site"/>
</dbReference>
<dbReference type="InterPro" id="IPR045584">
    <property type="entry name" value="Pilin-like"/>
</dbReference>
<name>A0A518DE24_9BACT</name>
<accession>A0A518DE24</accession>
<feature type="domain" description="DUF1559" evidence="1">
    <location>
        <begin position="40"/>
        <end position="287"/>
    </location>
</feature>
<organism evidence="2 3">
    <name type="scientific">Pirellulimonas nuda</name>
    <dbReference type="NCBI Taxonomy" id="2528009"/>
    <lineage>
        <taxon>Bacteria</taxon>
        <taxon>Pseudomonadati</taxon>
        <taxon>Planctomycetota</taxon>
        <taxon>Planctomycetia</taxon>
        <taxon>Pirellulales</taxon>
        <taxon>Lacipirellulaceae</taxon>
        <taxon>Pirellulimonas</taxon>
    </lineage>
</organism>
<protein>
    <submittedName>
        <fullName evidence="2">Type II secretion system protein G</fullName>
    </submittedName>
</protein>
<evidence type="ECO:0000313" key="3">
    <source>
        <dbReference type="Proteomes" id="UP000317429"/>
    </source>
</evidence>
<gene>
    <name evidence="2" type="primary">xcpT_11</name>
    <name evidence="2" type="ORF">Pla175_30770</name>
</gene>
<dbReference type="OrthoDB" id="270727at2"/>
<dbReference type="AlphaFoldDB" id="A0A518DE24"/>
<dbReference type="SUPFAM" id="SSF54523">
    <property type="entry name" value="Pili subunits"/>
    <property type="match status" value="1"/>
</dbReference>
<dbReference type="InterPro" id="IPR027558">
    <property type="entry name" value="Pre_pil_HX9DG_C"/>
</dbReference>
<evidence type="ECO:0000313" key="2">
    <source>
        <dbReference type="EMBL" id="QDU89682.1"/>
    </source>
</evidence>